<dbReference type="Proteomes" id="UP000077315">
    <property type="component" value="Unassembled WGS sequence"/>
</dbReference>
<keyword evidence="4" id="KW-0809">Transit peptide</keyword>
<dbReference type="RefSeq" id="XP_018290071.1">
    <property type="nucleotide sequence ID" value="XM_018433426.1"/>
</dbReference>
<keyword evidence="3" id="KW-0378">Hydrolase</keyword>
<dbReference type="SUPFAM" id="SSF54637">
    <property type="entry name" value="Thioesterase/thiol ester dehydrase-isomerase"/>
    <property type="match status" value="2"/>
</dbReference>
<dbReference type="AlphaFoldDB" id="A0A163A9X2"/>
<dbReference type="Gene3D" id="3.10.129.10">
    <property type="entry name" value="Hotdog Thioesterase"/>
    <property type="match status" value="2"/>
</dbReference>
<name>A0A163A9X2_PHYB8</name>
<sequence>MLSLSRFRLPLVAIQRRSLTTNTKRVRGPQPIASHEVINLELDIKNPEAKKVYTVRPVTFWMDKVLETENKKSLTDNVFEDRPQIMKKMSDSYIEELLPFKSSPDLLDKYVTAKGTIRIGKILEDLDALAGAISYKHIDTFTPGPPVTIVTASVDRMEILMPSTVEDMKISGHVAYVGSSSMEVFAKVETIPRYDPSKPHFSESNPEFSITKPTPNTVIFARFTMVARNSITGKAVKVNPMVLENAEEKKLFMYAEDCKTRKRLAGEKDLSKIPPTADERLTIHDIYIKNLKDEETGPNPNTVPMESTCLQSVFLMQPQNRNIQNNVFGGYLMRRAYELAHSTGSMLVKSQISCLALDEIVFKKPVSVGSLLNLSSKVIYSQGEPSKSFQVSVTARVNNIEAGTSYVTNTFFFTFASNDKAVPKVLPKTYAESILYLEGKRRREYGLKAKKSLLALMQGSSE</sequence>
<dbReference type="InParanoid" id="A0A163A9X2"/>
<accession>A0A163A9X2</accession>
<evidence type="ECO:0000256" key="1">
    <source>
        <dbReference type="ARBA" id="ARBA00010458"/>
    </source>
</evidence>
<protein>
    <recommendedName>
        <fullName evidence="5">HotDog ACOT-type domain-containing protein</fullName>
    </recommendedName>
</protein>
<evidence type="ECO:0000313" key="7">
    <source>
        <dbReference type="Proteomes" id="UP000077315"/>
    </source>
</evidence>
<dbReference type="VEuPathDB" id="FungiDB:PHYBLDRAFT_155688"/>
<evidence type="ECO:0000259" key="5">
    <source>
        <dbReference type="PROSITE" id="PS51770"/>
    </source>
</evidence>
<dbReference type="EMBL" id="KV440984">
    <property type="protein sequence ID" value="OAD72031.1"/>
    <property type="molecule type" value="Genomic_DNA"/>
</dbReference>
<dbReference type="STRING" id="763407.A0A163A9X2"/>
<dbReference type="PANTHER" id="PTHR12655:SF0">
    <property type="entry name" value="ACYL-COENZYME A THIOESTERASE 9, MITOCHONDRIAL"/>
    <property type="match status" value="1"/>
</dbReference>
<dbReference type="GeneID" id="28994332"/>
<comment type="similarity">
    <text evidence="1">Belongs to the acyl coenzyme A hydrolase family.</text>
</comment>
<dbReference type="CDD" id="cd03442">
    <property type="entry name" value="BFIT_BACH"/>
    <property type="match status" value="2"/>
</dbReference>
<evidence type="ECO:0000256" key="3">
    <source>
        <dbReference type="ARBA" id="ARBA00022801"/>
    </source>
</evidence>
<dbReference type="GO" id="GO:0005739">
    <property type="term" value="C:mitochondrion"/>
    <property type="evidence" value="ECO:0007669"/>
    <property type="project" value="TreeGrafter"/>
</dbReference>
<dbReference type="InterPro" id="IPR029069">
    <property type="entry name" value="HotDog_dom_sf"/>
</dbReference>
<dbReference type="GO" id="GO:0006637">
    <property type="term" value="P:acyl-CoA metabolic process"/>
    <property type="evidence" value="ECO:0007669"/>
    <property type="project" value="TreeGrafter"/>
</dbReference>
<dbReference type="InterPro" id="IPR033120">
    <property type="entry name" value="HOTDOG_ACOT"/>
</dbReference>
<keyword evidence="7" id="KW-1185">Reference proteome</keyword>
<organism evidence="6 7">
    <name type="scientific">Phycomyces blakesleeanus (strain ATCC 8743b / DSM 1359 / FGSC 10004 / NBRC 33097 / NRRL 1555)</name>
    <dbReference type="NCBI Taxonomy" id="763407"/>
    <lineage>
        <taxon>Eukaryota</taxon>
        <taxon>Fungi</taxon>
        <taxon>Fungi incertae sedis</taxon>
        <taxon>Mucoromycota</taxon>
        <taxon>Mucoromycotina</taxon>
        <taxon>Mucoromycetes</taxon>
        <taxon>Mucorales</taxon>
        <taxon>Phycomycetaceae</taxon>
        <taxon>Phycomyces</taxon>
    </lineage>
</organism>
<dbReference type="PROSITE" id="PS51770">
    <property type="entry name" value="HOTDOG_ACOT"/>
    <property type="match status" value="2"/>
</dbReference>
<dbReference type="GO" id="GO:0047617">
    <property type="term" value="F:fatty acyl-CoA hydrolase activity"/>
    <property type="evidence" value="ECO:0007669"/>
    <property type="project" value="TreeGrafter"/>
</dbReference>
<proteinExistence type="inferred from homology"/>
<evidence type="ECO:0000313" key="6">
    <source>
        <dbReference type="EMBL" id="OAD72031.1"/>
    </source>
</evidence>
<evidence type="ECO:0000256" key="4">
    <source>
        <dbReference type="ARBA" id="ARBA00022946"/>
    </source>
</evidence>
<dbReference type="OrthoDB" id="331699at2759"/>
<evidence type="ECO:0000256" key="2">
    <source>
        <dbReference type="ARBA" id="ARBA00022737"/>
    </source>
</evidence>
<feature type="domain" description="HotDog ACOT-type" evidence="5">
    <location>
        <begin position="306"/>
        <end position="421"/>
    </location>
</feature>
<gene>
    <name evidence="6" type="ORF">PHYBLDRAFT_155688</name>
</gene>
<dbReference type="PANTHER" id="PTHR12655">
    <property type="entry name" value="ACYL-COA THIOESTERASE"/>
    <property type="match status" value="1"/>
</dbReference>
<keyword evidence="2" id="KW-0677">Repeat</keyword>
<reference evidence="7" key="1">
    <citation type="submission" date="2015-06" db="EMBL/GenBank/DDBJ databases">
        <title>Expansion of signal transduction pathways in fungi by whole-genome duplication.</title>
        <authorList>
            <consortium name="DOE Joint Genome Institute"/>
            <person name="Corrochano L.M."/>
            <person name="Kuo A."/>
            <person name="Marcet-Houben M."/>
            <person name="Polaino S."/>
            <person name="Salamov A."/>
            <person name="Villalobos J.M."/>
            <person name="Alvarez M.I."/>
            <person name="Avalos J."/>
            <person name="Benito E.P."/>
            <person name="Benoit I."/>
            <person name="Burger G."/>
            <person name="Camino L.P."/>
            <person name="Canovas D."/>
            <person name="Cerda-Olmedo E."/>
            <person name="Cheng J.-F."/>
            <person name="Dominguez A."/>
            <person name="Elias M."/>
            <person name="Eslava A.P."/>
            <person name="Glaser F."/>
            <person name="Grimwood J."/>
            <person name="Gutierrez G."/>
            <person name="Heitman J."/>
            <person name="Henrissat B."/>
            <person name="Iturriaga E.A."/>
            <person name="Lang B.F."/>
            <person name="Lavin J.L."/>
            <person name="Lee S."/>
            <person name="Li W."/>
            <person name="Lindquist E."/>
            <person name="Lopez-Garcia S."/>
            <person name="Luque E.M."/>
            <person name="Marcos A.T."/>
            <person name="Martin J."/>
            <person name="McCluskey K."/>
            <person name="Medina H.R."/>
            <person name="Miralles-Duran A."/>
            <person name="Miyazaki A."/>
            <person name="Munoz-Torres E."/>
            <person name="Oguiza J.A."/>
            <person name="Ohm R."/>
            <person name="Olmedo M."/>
            <person name="Orejas M."/>
            <person name="Ortiz-Castellanos L."/>
            <person name="Pisabarro A.G."/>
            <person name="Rodriguez-Romero J."/>
            <person name="Ruiz-Herrera J."/>
            <person name="Ruiz-Vazquez R."/>
            <person name="Sanz C."/>
            <person name="Schackwitz W."/>
            <person name="Schmutz J."/>
            <person name="Shahriari M."/>
            <person name="Shelest E."/>
            <person name="Silva-Franco F."/>
            <person name="Soanes D."/>
            <person name="Syed K."/>
            <person name="Tagua V.G."/>
            <person name="Talbot N.J."/>
            <person name="Thon M."/>
            <person name="De vries R.P."/>
            <person name="Wiebenga A."/>
            <person name="Yadav J.S."/>
            <person name="Braun E.L."/>
            <person name="Baker S."/>
            <person name="Garre V."/>
            <person name="Horwitz B."/>
            <person name="Torres-Martinez S."/>
            <person name="Idnurm A."/>
            <person name="Herrera-Estrella A."/>
            <person name="Gabaldon T."/>
            <person name="Grigoriev I.V."/>
        </authorList>
    </citation>
    <scope>NUCLEOTIDE SEQUENCE [LARGE SCALE GENOMIC DNA]</scope>
    <source>
        <strain evidence="7">NRRL 1555(-)</strain>
    </source>
</reference>
<feature type="domain" description="HotDog ACOT-type" evidence="5">
    <location>
        <begin position="96"/>
        <end position="231"/>
    </location>
</feature>